<dbReference type="GO" id="GO:0043565">
    <property type="term" value="F:sequence-specific DNA binding"/>
    <property type="evidence" value="ECO:0007669"/>
    <property type="project" value="InterPro"/>
</dbReference>
<reference evidence="5 6" key="1">
    <citation type="submission" date="2020-07" db="EMBL/GenBank/DDBJ databases">
        <title>Sequencing the genomes of 1000 actinobacteria strains.</title>
        <authorList>
            <person name="Klenk H.-P."/>
        </authorList>
    </citation>
    <scope>NUCLEOTIDE SEQUENCE [LARGE SCALE GENOMIC DNA]</scope>
    <source>
        <strain evidence="5 6">DSM 17380</strain>
    </source>
</reference>
<evidence type="ECO:0000256" key="2">
    <source>
        <dbReference type="ARBA" id="ARBA00023125"/>
    </source>
</evidence>
<sequence>MESIDRLDALLRRFGVQAQQFFDGTPCDQRRFEPRPGRGFLHILRAGSMAVDDGAGTGRWLSEPTLLFYPRAHDHTFVPGPGRGVDLACATLAFDGGASHPLVAALPDVVSVPISEVAGLDATLDLLASEIDGVACGHRHIVDRLFEIVLLKLLRHLLDRPGEHGINRGMIGGLADPQIARALGAVHAEPGEPWTLETLAREAAMSRSAFAARFRDLVGATPHDYLTEWRMTVGKQLLRRQLPVSEVAATLGYTGSSFARVFAQRVGESPRVWAAGASSAPRASGGL</sequence>
<evidence type="ECO:0000313" key="5">
    <source>
        <dbReference type="EMBL" id="NYD26128.1"/>
    </source>
</evidence>
<keyword evidence="1" id="KW-0805">Transcription regulation</keyword>
<dbReference type="PANTHER" id="PTHR46796">
    <property type="entry name" value="HTH-TYPE TRANSCRIPTIONAL ACTIVATOR RHAS-RELATED"/>
    <property type="match status" value="1"/>
</dbReference>
<dbReference type="Pfam" id="PF12833">
    <property type="entry name" value="HTH_18"/>
    <property type="match status" value="1"/>
</dbReference>
<dbReference type="Pfam" id="PF12852">
    <property type="entry name" value="Cupin_6"/>
    <property type="match status" value="1"/>
</dbReference>
<dbReference type="SMART" id="SM00342">
    <property type="entry name" value="HTH_ARAC"/>
    <property type="match status" value="1"/>
</dbReference>
<dbReference type="AlphaFoldDB" id="A0A852R5A2"/>
<dbReference type="InterPro" id="IPR032783">
    <property type="entry name" value="AraC_lig"/>
</dbReference>
<keyword evidence="2 5" id="KW-0238">DNA-binding</keyword>
<dbReference type="InterPro" id="IPR018062">
    <property type="entry name" value="HTH_AraC-typ_CS"/>
</dbReference>
<dbReference type="InterPro" id="IPR009057">
    <property type="entry name" value="Homeodomain-like_sf"/>
</dbReference>
<keyword evidence="6" id="KW-1185">Reference proteome</keyword>
<evidence type="ECO:0000313" key="6">
    <source>
        <dbReference type="Proteomes" id="UP000586095"/>
    </source>
</evidence>
<keyword evidence="3" id="KW-0804">Transcription</keyword>
<dbReference type="PANTHER" id="PTHR46796:SF7">
    <property type="entry name" value="ARAC FAMILY TRANSCRIPTIONAL REGULATOR"/>
    <property type="match status" value="1"/>
</dbReference>
<dbReference type="PROSITE" id="PS01124">
    <property type="entry name" value="HTH_ARAC_FAMILY_2"/>
    <property type="match status" value="1"/>
</dbReference>
<dbReference type="SUPFAM" id="SSF46689">
    <property type="entry name" value="Homeodomain-like"/>
    <property type="match status" value="2"/>
</dbReference>
<accession>A0A852R5A2</accession>
<gene>
    <name evidence="5" type="ORF">BJ960_000931</name>
</gene>
<proteinExistence type="predicted"/>
<feature type="domain" description="HTH araC/xylS-type" evidence="4">
    <location>
        <begin position="180"/>
        <end position="276"/>
    </location>
</feature>
<dbReference type="Proteomes" id="UP000586095">
    <property type="component" value="Unassembled WGS sequence"/>
</dbReference>
<dbReference type="EMBL" id="JACCBD010000001">
    <property type="protein sequence ID" value="NYD26128.1"/>
    <property type="molecule type" value="Genomic_DNA"/>
</dbReference>
<evidence type="ECO:0000256" key="1">
    <source>
        <dbReference type="ARBA" id="ARBA00023015"/>
    </source>
</evidence>
<name>A0A852R5A2_9MICO</name>
<comment type="caution">
    <text evidence="5">The sequence shown here is derived from an EMBL/GenBank/DDBJ whole genome shotgun (WGS) entry which is preliminary data.</text>
</comment>
<dbReference type="GO" id="GO:0003700">
    <property type="term" value="F:DNA-binding transcription factor activity"/>
    <property type="evidence" value="ECO:0007669"/>
    <property type="project" value="InterPro"/>
</dbReference>
<dbReference type="InterPro" id="IPR018060">
    <property type="entry name" value="HTH_AraC"/>
</dbReference>
<protein>
    <submittedName>
        <fullName evidence="5">AraC-like DNA-binding protein</fullName>
    </submittedName>
</protein>
<evidence type="ECO:0000259" key="4">
    <source>
        <dbReference type="PROSITE" id="PS01124"/>
    </source>
</evidence>
<dbReference type="InterPro" id="IPR050204">
    <property type="entry name" value="AraC_XylS_family_regulators"/>
</dbReference>
<evidence type="ECO:0000256" key="3">
    <source>
        <dbReference type="ARBA" id="ARBA00023163"/>
    </source>
</evidence>
<dbReference type="PROSITE" id="PS00041">
    <property type="entry name" value="HTH_ARAC_FAMILY_1"/>
    <property type="match status" value="1"/>
</dbReference>
<dbReference type="Gene3D" id="1.10.10.60">
    <property type="entry name" value="Homeodomain-like"/>
    <property type="match status" value="2"/>
</dbReference>
<organism evidence="5 6">
    <name type="scientific">Leucobacter aridicollis</name>
    <dbReference type="NCBI Taxonomy" id="283878"/>
    <lineage>
        <taxon>Bacteria</taxon>
        <taxon>Bacillati</taxon>
        <taxon>Actinomycetota</taxon>
        <taxon>Actinomycetes</taxon>
        <taxon>Micrococcales</taxon>
        <taxon>Microbacteriaceae</taxon>
        <taxon>Leucobacter</taxon>
    </lineage>
</organism>
<dbReference type="RefSeq" id="WP_185986450.1">
    <property type="nucleotide sequence ID" value="NZ_BAAALZ010000002.1"/>
</dbReference>